<dbReference type="GO" id="GO:0006465">
    <property type="term" value="P:signal peptide processing"/>
    <property type="evidence" value="ECO:0007669"/>
    <property type="project" value="TreeGrafter"/>
</dbReference>
<accession>A0A1P8WLF1</accession>
<evidence type="ECO:0000313" key="4">
    <source>
        <dbReference type="Proteomes" id="UP000187735"/>
    </source>
</evidence>
<feature type="transmembrane region" description="Helical" evidence="1">
    <location>
        <begin position="369"/>
        <end position="387"/>
    </location>
</feature>
<evidence type="ECO:0000313" key="3">
    <source>
        <dbReference type="EMBL" id="APZ94875.1"/>
    </source>
</evidence>
<proteinExistence type="predicted"/>
<feature type="transmembrane region" description="Helical" evidence="1">
    <location>
        <begin position="295"/>
        <end position="316"/>
    </location>
</feature>
<dbReference type="GO" id="GO:0005886">
    <property type="term" value="C:plasma membrane"/>
    <property type="evidence" value="ECO:0007669"/>
    <property type="project" value="TreeGrafter"/>
</dbReference>
<evidence type="ECO:0000259" key="2">
    <source>
        <dbReference type="Pfam" id="PF06750"/>
    </source>
</evidence>
<name>A0A1P8WLF1_9PLAN</name>
<evidence type="ECO:0000256" key="1">
    <source>
        <dbReference type="SAM" id="Phobius"/>
    </source>
</evidence>
<dbReference type="STRING" id="1891926.Fuma_04525"/>
<dbReference type="Proteomes" id="UP000187735">
    <property type="component" value="Chromosome"/>
</dbReference>
<keyword evidence="1" id="KW-1133">Transmembrane helix</keyword>
<protein>
    <submittedName>
        <fullName evidence="3">Leader peptidase PppA</fullName>
    </submittedName>
</protein>
<dbReference type="PANTHER" id="PTHR30487">
    <property type="entry name" value="TYPE 4 PREPILIN-LIKE PROTEINS LEADER PEPTIDE-PROCESSING ENZYME"/>
    <property type="match status" value="1"/>
</dbReference>
<feature type="transmembrane region" description="Helical" evidence="1">
    <location>
        <begin position="161"/>
        <end position="183"/>
    </location>
</feature>
<dbReference type="GO" id="GO:0004190">
    <property type="term" value="F:aspartic-type endopeptidase activity"/>
    <property type="evidence" value="ECO:0007669"/>
    <property type="project" value="TreeGrafter"/>
</dbReference>
<gene>
    <name evidence="3" type="primary">pppA_2</name>
    <name evidence="3" type="ORF">Fuma_04525</name>
</gene>
<sequence length="543" mass="58996">MSRLLLQTPSVIQAEDIPRREAAAEVHVESSLIAQYVRILLCVQAAFCGGVRLMVIGSQPSVIVGIVASAWLCWRVVYAVRRRWFFPLITVACTLLVGGAFMSRGTSRAVIAHGPFSETVLLTMLGLLLCRDLADFAIGLRRTLQVPQTRARMSALLMRDGLRILLWGTLGAVMVWSLAVPLVQEAIYQQSLDATDPQRAMDRMTLPQNILFNFSEAVTGLWFLVVGSCVGSFLNVVIYRVPAGISVVASASHCPVCRTEIAWRDNLPLIGWLKLQGRCRSCQTPISSRYPSVELTVGLLFLLLYFVELISGGTNLPGRSPNHYAGVLWILFYTKWDLLGLYLFHCFVLCAVFAWTMMRRDGHVVPVKAAVITIGLAVTATLIWPHLLPWANGEANLWRPGNNALHLFVDIAGRLLSGMIVGGLTGWLVSRLCGLPFQLATWLLIGIAFGWQAAVGIGVLCAAASVLWTLADMLPTGTGTIASTGAGRETTAGVAQGTSVHSTANGLLATTTAIAPRHWLLPVIVLIHHCLWRQLTVTVGGAM</sequence>
<feature type="transmembrane region" description="Helical" evidence="1">
    <location>
        <begin position="407"/>
        <end position="429"/>
    </location>
</feature>
<dbReference type="PANTHER" id="PTHR30487:SF0">
    <property type="entry name" value="PREPILIN LEADER PEPTIDASE_N-METHYLTRANSFERASE-RELATED"/>
    <property type="match status" value="1"/>
</dbReference>
<feature type="transmembrane region" description="Helical" evidence="1">
    <location>
        <begin position="121"/>
        <end position="140"/>
    </location>
</feature>
<feature type="domain" description="Prepilin peptidase A24 N-terminal" evidence="2">
    <location>
        <begin position="225"/>
        <end position="306"/>
    </location>
</feature>
<dbReference type="EMBL" id="CP017641">
    <property type="protein sequence ID" value="APZ94875.1"/>
    <property type="molecule type" value="Genomic_DNA"/>
</dbReference>
<feature type="transmembrane region" description="Helical" evidence="1">
    <location>
        <begin position="61"/>
        <end position="77"/>
    </location>
</feature>
<dbReference type="AlphaFoldDB" id="A0A1P8WLF1"/>
<dbReference type="InterPro" id="IPR050882">
    <property type="entry name" value="Prepilin_peptidase/N-MTase"/>
</dbReference>
<keyword evidence="1" id="KW-0472">Membrane</keyword>
<feature type="transmembrane region" description="Helical" evidence="1">
    <location>
        <begin position="336"/>
        <end position="357"/>
    </location>
</feature>
<reference evidence="3 4" key="1">
    <citation type="journal article" date="2016" name="Front. Microbiol.">
        <title>Fuerstia marisgermanicae gen. nov., sp. nov., an Unusual Member of the Phylum Planctomycetes from the German Wadden Sea.</title>
        <authorList>
            <person name="Kohn T."/>
            <person name="Heuer A."/>
            <person name="Jogler M."/>
            <person name="Vollmers J."/>
            <person name="Boedeker C."/>
            <person name="Bunk B."/>
            <person name="Rast P."/>
            <person name="Borchert D."/>
            <person name="Glockner I."/>
            <person name="Freese H.M."/>
            <person name="Klenk H.P."/>
            <person name="Overmann J."/>
            <person name="Kaster A.K."/>
            <person name="Rohde M."/>
            <person name="Wiegand S."/>
            <person name="Jogler C."/>
        </authorList>
    </citation>
    <scope>NUCLEOTIDE SEQUENCE [LARGE SCALE GENOMIC DNA]</scope>
    <source>
        <strain evidence="3 4">NH11</strain>
    </source>
</reference>
<dbReference type="InterPro" id="IPR010627">
    <property type="entry name" value="Prepilin_pept_A24_N"/>
</dbReference>
<dbReference type="RefSeq" id="WP_077026119.1">
    <property type="nucleotide sequence ID" value="NZ_CP017641.1"/>
</dbReference>
<feature type="transmembrane region" description="Helical" evidence="1">
    <location>
        <begin position="84"/>
        <end position="101"/>
    </location>
</feature>
<dbReference type="Pfam" id="PF06750">
    <property type="entry name" value="A24_N_bact"/>
    <property type="match status" value="1"/>
</dbReference>
<dbReference type="KEGG" id="fmr:Fuma_04525"/>
<organism evidence="3 4">
    <name type="scientific">Fuerstiella marisgermanici</name>
    <dbReference type="NCBI Taxonomy" id="1891926"/>
    <lineage>
        <taxon>Bacteria</taxon>
        <taxon>Pseudomonadati</taxon>
        <taxon>Planctomycetota</taxon>
        <taxon>Planctomycetia</taxon>
        <taxon>Planctomycetales</taxon>
        <taxon>Planctomycetaceae</taxon>
        <taxon>Fuerstiella</taxon>
    </lineage>
</organism>
<feature type="transmembrane region" description="Helical" evidence="1">
    <location>
        <begin position="221"/>
        <end position="239"/>
    </location>
</feature>
<keyword evidence="1" id="KW-0812">Transmembrane</keyword>
<keyword evidence="4" id="KW-1185">Reference proteome</keyword>
<feature type="transmembrane region" description="Helical" evidence="1">
    <location>
        <begin position="441"/>
        <end position="468"/>
    </location>
</feature>